<protein>
    <submittedName>
        <fullName evidence="1">Uncharacterized protein</fullName>
    </submittedName>
</protein>
<comment type="caution">
    <text evidence="1">The sequence shown here is derived from an EMBL/GenBank/DDBJ whole genome shotgun (WGS) entry which is preliminary data.</text>
</comment>
<accession>M3EN97</accession>
<sequence length="67" mass="7545">MRVPAKRTSTSNTSNSFFNAKSIASSPLAQSFKIVNLPSSFRPVMSDFLSYIPEWVRGFLFVSINRI</sequence>
<evidence type="ECO:0000313" key="1">
    <source>
        <dbReference type="EMBL" id="EMF82513.1"/>
    </source>
</evidence>
<organism evidence="1 2">
    <name type="scientific">Leptospira weilii serovar Topaz str. LT2116</name>
    <dbReference type="NCBI Taxonomy" id="1088540"/>
    <lineage>
        <taxon>Bacteria</taxon>
        <taxon>Pseudomonadati</taxon>
        <taxon>Spirochaetota</taxon>
        <taxon>Spirochaetia</taxon>
        <taxon>Leptospirales</taxon>
        <taxon>Leptospiraceae</taxon>
        <taxon>Leptospira</taxon>
    </lineage>
</organism>
<gene>
    <name evidence="1" type="ORF">LEP1GSC188_0642</name>
</gene>
<dbReference type="EMBL" id="AHOR02000021">
    <property type="protein sequence ID" value="EMF82513.1"/>
    <property type="molecule type" value="Genomic_DNA"/>
</dbReference>
<reference evidence="1 2" key="1">
    <citation type="submission" date="2013-01" db="EMBL/GenBank/DDBJ databases">
        <authorList>
            <person name="Harkins D.M."/>
            <person name="Durkin A.S."/>
            <person name="Brinkac L.M."/>
            <person name="Haft D.H."/>
            <person name="Selengut J.D."/>
            <person name="Sanka R."/>
            <person name="DePew J."/>
            <person name="Purushe J."/>
            <person name="Tulsiani S.M."/>
            <person name="Graham G.C."/>
            <person name="Burns M.-A."/>
            <person name="Dohnt M.F."/>
            <person name="Smythe L.D."/>
            <person name="McKay D.B."/>
            <person name="Craig S.B."/>
            <person name="Vinetz J.M."/>
            <person name="Sutton G.G."/>
            <person name="Nierman W.C."/>
            <person name="Fouts D.E."/>
        </authorList>
    </citation>
    <scope>NUCLEOTIDE SEQUENCE [LARGE SCALE GENOMIC DNA]</scope>
    <source>
        <strain evidence="1 2">LT2116</strain>
    </source>
</reference>
<dbReference type="AlphaFoldDB" id="M3EN97"/>
<evidence type="ECO:0000313" key="2">
    <source>
        <dbReference type="Proteomes" id="UP000011770"/>
    </source>
</evidence>
<proteinExistence type="predicted"/>
<name>M3EN97_9LEPT</name>
<dbReference type="Proteomes" id="UP000011770">
    <property type="component" value="Unassembled WGS sequence"/>
</dbReference>